<dbReference type="PATRIC" id="fig|1405.8.peg.3666"/>
<evidence type="ECO:0000313" key="2">
    <source>
        <dbReference type="EMBL" id="RFT66220.1"/>
    </source>
</evidence>
<dbReference type="EMBL" id="JMQC01000008">
    <property type="protein sequence ID" value="KFN03478.1"/>
    <property type="molecule type" value="Genomic_DNA"/>
</dbReference>
<accession>A0A090YZE7</accession>
<evidence type="ECO:0000313" key="1">
    <source>
        <dbReference type="EMBL" id="KFN03478.1"/>
    </source>
</evidence>
<keyword evidence="4" id="KW-1185">Reference proteome</keyword>
<dbReference type="RefSeq" id="WP_042982364.1">
    <property type="nucleotide sequence ID" value="NZ_JMQC01000008.1"/>
</dbReference>
<name>A0A090YZE7_9BACI</name>
<reference evidence="2 4" key="2">
    <citation type="submission" date="2018-08" db="EMBL/GenBank/DDBJ databases">
        <title>Bacillus clarus sp. nov. strain PS00077A.</title>
        <authorList>
            <person name="Mendez Acevedo M."/>
            <person name="Carroll L."/>
            <person name="Mukherjee M."/>
            <person name="Wiedmann M."/>
            <person name="Kovac J."/>
        </authorList>
    </citation>
    <scope>NUCLEOTIDE SEQUENCE [LARGE SCALE GENOMIC DNA]</scope>
    <source>
        <strain evidence="2 4">PS00077A</strain>
    </source>
</reference>
<dbReference type="AlphaFoldDB" id="A0A090YZE7"/>
<sequence length="76" mass="9327">MGLIFEEDELIDSKPIEEIIDEFSSLIKRKLRNTSFQEREDLEQELKIKIWDKVNILMEQEVPGFWEFVEQFYEDR</sequence>
<dbReference type="EMBL" id="QVOD01000016">
    <property type="protein sequence ID" value="RFT66220.1"/>
    <property type="molecule type" value="Genomic_DNA"/>
</dbReference>
<dbReference type="NCBIfam" id="NF010682">
    <property type="entry name" value="PRK14082.1"/>
    <property type="match status" value="1"/>
</dbReference>
<organism evidence="1 3">
    <name type="scientific">Bacillus clarus</name>
    <dbReference type="NCBI Taxonomy" id="2338372"/>
    <lineage>
        <taxon>Bacteria</taxon>
        <taxon>Bacillati</taxon>
        <taxon>Bacillota</taxon>
        <taxon>Bacilli</taxon>
        <taxon>Bacillales</taxon>
        <taxon>Bacillaceae</taxon>
        <taxon>Bacillus</taxon>
        <taxon>Bacillus cereus group</taxon>
    </lineage>
</organism>
<proteinExistence type="predicted"/>
<dbReference type="Proteomes" id="UP000264294">
    <property type="component" value="Unassembled WGS sequence"/>
</dbReference>
<dbReference type="Proteomes" id="UP000029389">
    <property type="component" value="Unassembled WGS sequence"/>
</dbReference>
<protein>
    <submittedName>
        <fullName evidence="1">Putative regulator of sigmaO</fullName>
    </submittedName>
</protein>
<gene>
    <name evidence="2" type="ORF">D0U04_14625</name>
    <name evidence="1" type="ORF">DJ93_3563</name>
</gene>
<comment type="caution">
    <text evidence="1">The sequence shown here is derived from an EMBL/GenBank/DDBJ whole genome shotgun (WGS) entry which is preliminary data.</text>
</comment>
<evidence type="ECO:0000313" key="3">
    <source>
        <dbReference type="Proteomes" id="UP000029389"/>
    </source>
</evidence>
<reference evidence="1 3" key="1">
    <citation type="submission" date="2014-04" db="EMBL/GenBank/DDBJ databases">
        <authorList>
            <person name="Bishop-Lilly K.A."/>
            <person name="Broomall S.M."/>
            <person name="Chain P.S."/>
            <person name="Chertkov O."/>
            <person name="Coyne S.R."/>
            <person name="Daligault H.E."/>
            <person name="Davenport K.W."/>
            <person name="Erkkila T."/>
            <person name="Frey K.G."/>
            <person name="Gibbons H.S."/>
            <person name="Gu W."/>
            <person name="Jaissle J."/>
            <person name="Johnson S.L."/>
            <person name="Koroleva G.I."/>
            <person name="Ladner J.T."/>
            <person name="Lo C.-C."/>
            <person name="Minogue T.D."/>
            <person name="Munk C."/>
            <person name="Palacios G.F."/>
            <person name="Redden C.L."/>
            <person name="Rosenzweig C.N."/>
            <person name="Scholz M.B."/>
            <person name="Teshima H."/>
            <person name="Xu Y."/>
        </authorList>
    </citation>
    <scope>NUCLEOTIDE SEQUENCE [LARGE SCALE GENOMIC DNA]</scope>
    <source>
        <strain evidence="1 3">BHP</strain>
    </source>
</reference>
<evidence type="ECO:0000313" key="4">
    <source>
        <dbReference type="Proteomes" id="UP000264294"/>
    </source>
</evidence>